<accession>A0A809RTL8</accession>
<gene>
    <name evidence="2" type="ORF">DSYM_04760</name>
</gene>
<evidence type="ECO:0000256" key="1">
    <source>
        <dbReference type="SAM" id="Phobius"/>
    </source>
</evidence>
<organism evidence="2 3">
    <name type="scientific">Candidatus Desulfobacillus denitrificans</name>
    <dbReference type="NCBI Taxonomy" id="2608985"/>
    <lineage>
        <taxon>Bacteria</taxon>
        <taxon>Pseudomonadati</taxon>
        <taxon>Pseudomonadota</taxon>
        <taxon>Betaproteobacteria</taxon>
        <taxon>Candidatus Desulfobacillus</taxon>
    </lineage>
</organism>
<evidence type="ECO:0000313" key="2">
    <source>
        <dbReference type="EMBL" id="BBO19777.1"/>
    </source>
</evidence>
<reference evidence="2" key="1">
    <citation type="journal article" name="DNA Res.">
        <title>The physiological potential of anammox bacteria as revealed by their core genome structure.</title>
        <authorList>
            <person name="Okubo T."/>
            <person name="Toyoda A."/>
            <person name="Fukuhara K."/>
            <person name="Uchiyama I."/>
            <person name="Harigaya Y."/>
            <person name="Kuroiwa M."/>
            <person name="Suzuki T."/>
            <person name="Murakami Y."/>
            <person name="Suwa Y."/>
            <person name="Takami H."/>
        </authorList>
    </citation>
    <scope>NUCLEOTIDE SEQUENCE</scope>
    <source>
        <strain evidence="2">317325-3</strain>
    </source>
</reference>
<keyword evidence="1" id="KW-0472">Membrane</keyword>
<sequence length="166" mass="19220">MESVARRRWRDKSHGFGLVDLAVALALLAALLYFLLDRLLTMQEMAEKTEMEETVRSINYALRLEAASRLAQGGDTRRLLLEKENPIKWLQAPPRNYLGETSTPPAHAKPAYWFYRPQERELVYRPNRAEHLKIEGGKNSELRFAVRADAKQPQPGLMPVLPYEWF</sequence>
<dbReference type="EMBL" id="AP021857">
    <property type="protein sequence ID" value="BBO19777.1"/>
    <property type="molecule type" value="Genomic_DNA"/>
</dbReference>
<dbReference type="KEGG" id="ddz:DSYM_04760"/>
<keyword evidence="1" id="KW-1133">Transmembrane helix</keyword>
<name>A0A809RTL8_9PROT</name>
<feature type="transmembrane region" description="Helical" evidence="1">
    <location>
        <begin position="15"/>
        <end position="36"/>
    </location>
</feature>
<protein>
    <submittedName>
        <fullName evidence="2">Uncharacterized protein</fullName>
    </submittedName>
</protein>
<dbReference type="Proteomes" id="UP000662914">
    <property type="component" value="Chromosome"/>
</dbReference>
<keyword evidence="1" id="KW-0812">Transmembrane</keyword>
<evidence type="ECO:0000313" key="3">
    <source>
        <dbReference type="Proteomes" id="UP000662914"/>
    </source>
</evidence>
<dbReference type="AlphaFoldDB" id="A0A809RTL8"/>
<proteinExistence type="predicted"/>